<dbReference type="InterPro" id="IPR000917">
    <property type="entry name" value="Sulfatase_N"/>
</dbReference>
<evidence type="ECO:0000256" key="6">
    <source>
        <dbReference type="ARBA" id="ARBA00022837"/>
    </source>
</evidence>
<dbReference type="Pfam" id="PF00884">
    <property type="entry name" value="Sulfatase"/>
    <property type="match status" value="1"/>
</dbReference>
<dbReference type="EMBL" id="JAETXX010000008">
    <property type="protein sequence ID" value="MCF8715564.1"/>
    <property type="molecule type" value="Genomic_DNA"/>
</dbReference>
<evidence type="ECO:0000256" key="2">
    <source>
        <dbReference type="ARBA" id="ARBA00008779"/>
    </source>
</evidence>
<comment type="caution">
    <text evidence="9">The sequence shown here is derived from an EMBL/GenBank/DDBJ whole genome shotgun (WGS) entry which is preliminary data.</text>
</comment>
<organism evidence="9 10">
    <name type="scientific">Joostella atrarenae</name>
    <dbReference type="NCBI Taxonomy" id="679257"/>
    <lineage>
        <taxon>Bacteria</taxon>
        <taxon>Pseudomonadati</taxon>
        <taxon>Bacteroidota</taxon>
        <taxon>Flavobacteriia</taxon>
        <taxon>Flavobacteriales</taxon>
        <taxon>Flavobacteriaceae</taxon>
        <taxon>Joostella</taxon>
    </lineage>
</organism>
<keyword evidence="10" id="KW-1185">Reference proteome</keyword>
<dbReference type="Gene3D" id="3.30.1120.10">
    <property type="match status" value="1"/>
</dbReference>
<feature type="chain" id="PRO_5047214029" evidence="7">
    <location>
        <begin position="28"/>
        <end position="478"/>
    </location>
</feature>
<evidence type="ECO:0000259" key="8">
    <source>
        <dbReference type="Pfam" id="PF00884"/>
    </source>
</evidence>
<feature type="domain" description="Sulfatase N-terminal" evidence="8">
    <location>
        <begin position="29"/>
        <end position="350"/>
    </location>
</feature>
<proteinExistence type="inferred from homology"/>
<accession>A0ABS9J585</accession>
<evidence type="ECO:0000256" key="7">
    <source>
        <dbReference type="SAM" id="SignalP"/>
    </source>
</evidence>
<evidence type="ECO:0000256" key="4">
    <source>
        <dbReference type="ARBA" id="ARBA00022729"/>
    </source>
</evidence>
<evidence type="ECO:0000256" key="5">
    <source>
        <dbReference type="ARBA" id="ARBA00022801"/>
    </source>
</evidence>
<dbReference type="PANTHER" id="PTHR42693">
    <property type="entry name" value="ARYLSULFATASE FAMILY MEMBER"/>
    <property type="match status" value="1"/>
</dbReference>
<keyword evidence="5" id="KW-0378">Hydrolase</keyword>
<dbReference type="InterPro" id="IPR050738">
    <property type="entry name" value="Sulfatase"/>
</dbReference>
<protein>
    <submittedName>
        <fullName evidence="9">Arylsulfatase</fullName>
    </submittedName>
</protein>
<evidence type="ECO:0000256" key="1">
    <source>
        <dbReference type="ARBA" id="ARBA00001913"/>
    </source>
</evidence>
<dbReference type="SUPFAM" id="SSF53649">
    <property type="entry name" value="Alkaline phosphatase-like"/>
    <property type="match status" value="1"/>
</dbReference>
<name>A0ABS9J585_9FLAO</name>
<reference evidence="9 10" key="1">
    <citation type="submission" date="2021-01" db="EMBL/GenBank/DDBJ databases">
        <title>Genome sequencing of Joostella atrarenae M1-2 (= KCTC 23194).</title>
        <authorList>
            <person name="Zakaria M.R."/>
            <person name="Lam M.Q."/>
            <person name="Chong C.S."/>
        </authorList>
    </citation>
    <scope>NUCLEOTIDE SEQUENCE [LARGE SCALE GENOMIC DNA]</scope>
    <source>
        <strain evidence="9 10">M1-2</strain>
    </source>
</reference>
<keyword evidence="4 7" id="KW-0732">Signal</keyword>
<comment type="cofactor">
    <cofactor evidence="1">
        <name>Ca(2+)</name>
        <dbReference type="ChEBI" id="CHEBI:29108"/>
    </cofactor>
</comment>
<comment type="similarity">
    <text evidence="2">Belongs to the sulfatase family.</text>
</comment>
<evidence type="ECO:0000313" key="9">
    <source>
        <dbReference type="EMBL" id="MCF8715564.1"/>
    </source>
</evidence>
<dbReference type="Proteomes" id="UP000829517">
    <property type="component" value="Unassembled WGS sequence"/>
</dbReference>
<dbReference type="CDD" id="cd16142">
    <property type="entry name" value="ARS_like"/>
    <property type="match status" value="1"/>
</dbReference>
<dbReference type="RefSeq" id="WP_236959530.1">
    <property type="nucleotide sequence ID" value="NZ_JAETXX010000008.1"/>
</dbReference>
<keyword evidence="3" id="KW-0479">Metal-binding</keyword>
<sequence>MKIDNFKNRFVLFLLFSAFLSATNAQEKPNVVVIVMDNLGWGEIGAYGGGLLRGAETPRLDKLASEGMQLLNFNVEPQCTPSRSALMTGRHPIRSGTTKVVWGLPYGLVGWEKTMAELFSEQGYATAMYGKWHLGDMKGRYPTDQGFDEWYGIANTTDESQYTSQAGYDPTVVSPPQIVEATKGSTPKKVKEYNVDTRRTIDGELTEKSIDFMKRQVQDDKPFFLYLPYTLAHLPTLPNPKFEGKSGNGSWGDVLMEIDSNTGQILDAIDDLKVRENTIVIWMSENGPEEAPNWFGTAGYWRGFYFTALEGSLRTPCLIRWPGKIPEGQKSNEIVHMTDVMPTLADVAGYKVPSDRIIDGVDQMPLFKGETTKSEREGFPVYNGDDMFAYKWRNFKIHYYKHESMFDKPVKHNFPRVHDLLRDPKELYGIHGGDDSTGAQNLTWVLPAITHQVLKFQATLKEEPPIILGTPEPYKPKR</sequence>
<dbReference type="Gene3D" id="3.40.720.10">
    <property type="entry name" value="Alkaline Phosphatase, subunit A"/>
    <property type="match status" value="1"/>
</dbReference>
<gene>
    <name evidence="9" type="ORF">JM658_12080</name>
</gene>
<evidence type="ECO:0000313" key="10">
    <source>
        <dbReference type="Proteomes" id="UP000829517"/>
    </source>
</evidence>
<dbReference type="InterPro" id="IPR017850">
    <property type="entry name" value="Alkaline_phosphatase_core_sf"/>
</dbReference>
<keyword evidence="6" id="KW-0106">Calcium</keyword>
<feature type="signal peptide" evidence="7">
    <location>
        <begin position="1"/>
        <end position="27"/>
    </location>
</feature>
<dbReference type="PANTHER" id="PTHR42693:SF42">
    <property type="entry name" value="ARYLSULFATASE G"/>
    <property type="match status" value="1"/>
</dbReference>
<evidence type="ECO:0000256" key="3">
    <source>
        <dbReference type="ARBA" id="ARBA00022723"/>
    </source>
</evidence>